<feature type="domain" description="N-acetyltransferase" evidence="1">
    <location>
        <begin position="14"/>
        <end position="140"/>
    </location>
</feature>
<protein>
    <recommendedName>
        <fullName evidence="1">N-acetyltransferase domain-containing protein</fullName>
    </recommendedName>
</protein>
<dbReference type="AlphaFoldDB" id="A0A3B1CV86"/>
<reference evidence="2" key="1">
    <citation type="submission" date="2018-06" db="EMBL/GenBank/DDBJ databases">
        <authorList>
            <person name="Zhirakovskaya E."/>
        </authorList>
    </citation>
    <scope>NUCLEOTIDE SEQUENCE</scope>
</reference>
<dbReference type="Pfam" id="PF13508">
    <property type="entry name" value="Acetyltransf_7"/>
    <property type="match status" value="1"/>
</dbReference>
<dbReference type="InterPro" id="IPR016181">
    <property type="entry name" value="Acyl_CoA_acyltransferase"/>
</dbReference>
<organism evidence="2">
    <name type="scientific">hydrothermal vent metagenome</name>
    <dbReference type="NCBI Taxonomy" id="652676"/>
    <lineage>
        <taxon>unclassified sequences</taxon>
        <taxon>metagenomes</taxon>
        <taxon>ecological metagenomes</taxon>
    </lineage>
</organism>
<sequence length="140" mass="16597">MIYEYKKKNYLISTDKRKLQPKFIHDFLTNSYWAKGCSYDSVKKRIKNSHCYGIYHNQKQVGFCRVISDSIMFSYLADVFVIEEYRGRGLSKGLMKCAMSHPVLGKTESWMLKTKDTHGLYRKYGFRLVQNPELIMEKKK</sequence>
<dbReference type="PROSITE" id="PS51186">
    <property type="entry name" value="GNAT"/>
    <property type="match status" value="1"/>
</dbReference>
<dbReference type="GO" id="GO:0016747">
    <property type="term" value="F:acyltransferase activity, transferring groups other than amino-acyl groups"/>
    <property type="evidence" value="ECO:0007669"/>
    <property type="project" value="InterPro"/>
</dbReference>
<accession>A0A3B1CV86</accession>
<dbReference type="InterPro" id="IPR053144">
    <property type="entry name" value="Acetyltransferase_Butenolide"/>
</dbReference>
<evidence type="ECO:0000259" key="1">
    <source>
        <dbReference type="PROSITE" id="PS51186"/>
    </source>
</evidence>
<dbReference type="EMBL" id="UOGD01000393">
    <property type="protein sequence ID" value="VAX27754.1"/>
    <property type="molecule type" value="Genomic_DNA"/>
</dbReference>
<dbReference type="CDD" id="cd04301">
    <property type="entry name" value="NAT_SF"/>
    <property type="match status" value="1"/>
</dbReference>
<proteinExistence type="predicted"/>
<evidence type="ECO:0000313" key="2">
    <source>
        <dbReference type="EMBL" id="VAX27754.1"/>
    </source>
</evidence>
<dbReference type="PANTHER" id="PTHR43233:SF1">
    <property type="entry name" value="FAMILY N-ACETYLTRANSFERASE, PUTATIVE (AFU_ORTHOLOGUE AFUA_6G03350)-RELATED"/>
    <property type="match status" value="1"/>
</dbReference>
<dbReference type="Gene3D" id="3.40.630.30">
    <property type="match status" value="1"/>
</dbReference>
<name>A0A3B1CV86_9ZZZZ</name>
<gene>
    <name evidence="2" type="ORF">MNBD_IGNAVI01-2723</name>
</gene>
<dbReference type="InterPro" id="IPR000182">
    <property type="entry name" value="GNAT_dom"/>
</dbReference>
<dbReference type="PANTHER" id="PTHR43233">
    <property type="entry name" value="FAMILY N-ACETYLTRANSFERASE, PUTATIVE (AFU_ORTHOLOGUE AFUA_6G03350)-RELATED"/>
    <property type="match status" value="1"/>
</dbReference>
<dbReference type="SUPFAM" id="SSF55729">
    <property type="entry name" value="Acyl-CoA N-acyltransferases (Nat)"/>
    <property type="match status" value="1"/>
</dbReference>